<dbReference type="AlphaFoldDB" id="A0AA37SP18"/>
<evidence type="ECO:0000256" key="1">
    <source>
        <dbReference type="ARBA" id="ARBA00004651"/>
    </source>
</evidence>
<name>A0AA37SP18_9BACT</name>
<feature type="domain" description="Mechanosensitive ion channel MscS C-terminal" evidence="10">
    <location>
        <begin position="405"/>
        <end position="490"/>
    </location>
</feature>
<evidence type="ECO:0008006" key="14">
    <source>
        <dbReference type="Google" id="ProtNLM"/>
    </source>
</evidence>
<evidence type="ECO:0000259" key="10">
    <source>
        <dbReference type="Pfam" id="PF21082"/>
    </source>
</evidence>
<dbReference type="SUPFAM" id="SSF82689">
    <property type="entry name" value="Mechanosensitive channel protein MscS (YggB), C-terminal domain"/>
    <property type="match status" value="1"/>
</dbReference>
<dbReference type="InterPro" id="IPR023408">
    <property type="entry name" value="MscS_beta-dom_sf"/>
</dbReference>
<dbReference type="SUPFAM" id="SSF82861">
    <property type="entry name" value="Mechanosensitive channel protein MscS (YggB), transmembrane region"/>
    <property type="match status" value="1"/>
</dbReference>
<feature type="domain" description="Mechanosensitive ion channel MscS" evidence="9">
    <location>
        <begin position="331"/>
        <end position="396"/>
    </location>
</feature>
<feature type="domain" description="Mechanosensitive ion channel transmembrane helices 2/3" evidence="11">
    <location>
        <begin position="289"/>
        <end position="330"/>
    </location>
</feature>
<dbReference type="PANTHER" id="PTHR43634">
    <property type="entry name" value="OW CONDUCTANCE MECHANOSENSITIVE CHANNEL"/>
    <property type="match status" value="1"/>
</dbReference>
<feature type="signal peptide" evidence="8">
    <location>
        <begin position="1"/>
        <end position="20"/>
    </location>
</feature>
<dbReference type="InterPro" id="IPR006685">
    <property type="entry name" value="MscS_channel_2nd"/>
</dbReference>
<dbReference type="InterPro" id="IPR010920">
    <property type="entry name" value="LSM_dom_sf"/>
</dbReference>
<dbReference type="Pfam" id="PF21088">
    <property type="entry name" value="MS_channel_1st"/>
    <property type="match status" value="1"/>
</dbReference>
<dbReference type="InterPro" id="IPR049142">
    <property type="entry name" value="MS_channel_1st"/>
</dbReference>
<dbReference type="InterPro" id="IPR011066">
    <property type="entry name" value="MscS_channel_C_sf"/>
</dbReference>
<keyword evidence="4 7" id="KW-0812">Transmembrane</keyword>
<dbReference type="EMBL" id="BSOH01000015">
    <property type="protein sequence ID" value="GLR18181.1"/>
    <property type="molecule type" value="Genomic_DNA"/>
</dbReference>
<dbReference type="SUPFAM" id="SSF50182">
    <property type="entry name" value="Sm-like ribonucleoproteins"/>
    <property type="match status" value="1"/>
</dbReference>
<dbReference type="GO" id="GO:0008381">
    <property type="term" value="F:mechanosensitive monoatomic ion channel activity"/>
    <property type="evidence" value="ECO:0007669"/>
    <property type="project" value="UniProtKB-ARBA"/>
</dbReference>
<evidence type="ECO:0000313" key="12">
    <source>
        <dbReference type="EMBL" id="GLR18181.1"/>
    </source>
</evidence>
<evidence type="ECO:0000256" key="6">
    <source>
        <dbReference type="ARBA" id="ARBA00023136"/>
    </source>
</evidence>
<evidence type="ECO:0000313" key="13">
    <source>
        <dbReference type="Proteomes" id="UP001156666"/>
    </source>
</evidence>
<comment type="similarity">
    <text evidence="2">Belongs to the MscS (TC 1.A.23) family.</text>
</comment>
<keyword evidence="6 7" id="KW-0472">Membrane</keyword>
<keyword evidence="8" id="KW-0732">Signal</keyword>
<keyword evidence="3" id="KW-1003">Cell membrane</keyword>
<feature type="transmembrane region" description="Helical" evidence="7">
    <location>
        <begin position="165"/>
        <end position="190"/>
    </location>
</feature>
<evidence type="ECO:0000256" key="7">
    <source>
        <dbReference type="SAM" id="Phobius"/>
    </source>
</evidence>
<dbReference type="InterPro" id="IPR049278">
    <property type="entry name" value="MS_channel_C"/>
</dbReference>
<feature type="transmembrane region" description="Helical" evidence="7">
    <location>
        <begin position="211"/>
        <end position="234"/>
    </location>
</feature>
<dbReference type="InterPro" id="IPR011014">
    <property type="entry name" value="MscS_channel_TM-2"/>
</dbReference>
<dbReference type="InterPro" id="IPR045042">
    <property type="entry name" value="YnaI-like"/>
</dbReference>
<evidence type="ECO:0000259" key="11">
    <source>
        <dbReference type="Pfam" id="PF21088"/>
    </source>
</evidence>
<sequence length="551" mass="62865">MLLRICAFFIILSFSQNLFAQIDSSEVTTNPYTVIYNHLYYLQSDSYDPGRAALSLPENVADRVELSIKLKQILDGKGLYIDLNRIPQNELYTDTVRQEQVYFLSKTEPLIYVERINGEWRYSRTTVEAIPELHKGVYPFGTQIISYFHAPFWQVKLLTIKLWKWLGIFVLGILAWIVAGLTSKLSQGIFRNFIRKRIDLNEVVEKAIHQLARIISILLGIRLFLFLAPMLQLAPLKNAYIIKGLNILSLFLIILVIKNIANIVFQFFKKAAAKTENTLDDQLLPVAEKLVMIILWSFGVIYILDYLNVNVTALLAGISIGGLALALAAQDTVKNFFGSIMIFLDRPFQIGDWIHFKDVDGTVEEVGIRSTRIRTFANSLTYVPNALLADSVVDNMGLRVYRRFKTDIGITYDTKPEIIEKFVEGIREIIKMHPTSRKDYFEVHLNGFGASSINILIYMFFQAPSWTDELRGKHEVLYAIIKLADQLGVRFAFPTQTIHIEEMPNAGTSSTPKPQQDKEAQANLDQFLLEIKDYFGVDRDSKDKIKPIGGE</sequence>
<gene>
    <name evidence="12" type="ORF">GCM10007940_27960</name>
</gene>
<evidence type="ECO:0000256" key="4">
    <source>
        <dbReference type="ARBA" id="ARBA00022692"/>
    </source>
</evidence>
<dbReference type="GO" id="GO:0005886">
    <property type="term" value="C:plasma membrane"/>
    <property type="evidence" value="ECO:0007669"/>
    <property type="project" value="UniProtKB-SubCell"/>
</dbReference>
<feature type="transmembrane region" description="Helical" evidence="7">
    <location>
        <begin position="286"/>
        <end position="304"/>
    </location>
</feature>
<accession>A0AA37SP18</accession>
<keyword evidence="5 7" id="KW-1133">Transmembrane helix</keyword>
<feature type="chain" id="PRO_5041387004" description="Mechanosensitive ion channel family protein" evidence="8">
    <location>
        <begin position="21"/>
        <end position="551"/>
    </location>
</feature>
<dbReference type="Pfam" id="PF21082">
    <property type="entry name" value="MS_channel_3rd"/>
    <property type="match status" value="1"/>
</dbReference>
<evidence type="ECO:0000259" key="9">
    <source>
        <dbReference type="Pfam" id="PF00924"/>
    </source>
</evidence>
<dbReference type="Gene3D" id="3.30.70.100">
    <property type="match status" value="1"/>
</dbReference>
<reference evidence="12" key="1">
    <citation type="journal article" date="2014" name="Int. J. Syst. Evol. Microbiol.">
        <title>Complete genome sequence of Corynebacterium casei LMG S-19264T (=DSM 44701T), isolated from a smear-ripened cheese.</title>
        <authorList>
            <consortium name="US DOE Joint Genome Institute (JGI-PGF)"/>
            <person name="Walter F."/>
            <person name="Albersmeier A."/>
            <person name="Kalinowski J."/>
            <person name="Ruckert C."/>
        </authorList>
    </citation>
    <scope>NUCLEOTIDE SEQUENCE</scope>
    <source>
        <strain evidence="12">NBRC 108769</strain>
    </source>
</reference>
<comment type="caution">
    <text evidence="12">The sequence shown here is derived from an EMBL/GenBank/DDBJ whole genome shotgun (WGS) entry which is preliminary data.</text>
</comment>
<evidence type="ECO:0000256" key="3">
    <source>
        <dbReference type="ARBA" id="ARBA00022475"/>
    </source>
</evidence>
<evidence type="ECO:0000256" key="2">
    <source>
        <dbReference type="ARBA" id="ARBA00008017"/>
    </source>
</evidence>
<dbReference type="RefSeq" id="WP_235294389.1">
    <property type="nucleotide sequence ID" value="NZ_BSOH01000015.1"/>
</dbReference>
<evidence type="ECO:0000256" key="5">
    <source>
        <dbReference type="ARBA" id="ARBA00022989"/>
    </source>
</evidence>
<dbReference type="Proteomes" id="UP001156666">
    <property type="component" value="Unassembled WGS sequence"/>
</dbReference>
<feature type="transmembrane region" description="Helical" evidence="7">
    <location>
        <begin position="310"/>
        <end position="329"/>
    </location>
</feature>
<reference evidence="12" key="2">
    <citation type="submission" date="2023-01" db="EMBL/GenBank/DDBJ databases">
        <title>Draft genome sequence of Portibacter lacus strain NBRC 108769.</title>
        <authorList>
            <person name="Sun Q."/>
            <person name="Mori K."/>
        </authorList>
    </citation>
    <scope>NUCLEOTIDE SEQUENCE</scope>
    <source>
        <strain evidence="12">NBRC 108769</strain>
    </source>
</reference>
<dbReference type="Gene3D" id="2.30.30.60">
    <property type="match status" value="1"/>
</dbReference>
<proteinExistence type="inferred from homology"/>
<organism evidence="12 13">
    <name type="scientific">Portibacter lacus</name>
    <dbReference type="NCBI Taxonomy" id="1099794"/>
    <lineage>
        <taxon>Bacteria</taxon>
        <taxon>Pseudomonadati</taxon>
        <taxon>Bacteroidota</taxon>
        <taxon>Saprospiria</taxon>
        <taxon>Saprospirales</taxon>
        <taxon>Haliscomenobacteraceae</taxon>
        <taxon>Portibacter</taxon>
    </lineage>
</organism>
<dbReference type="Pfam" id="PF00924">
    <property type="entry name" value="MS_channel_2nd"/>
    <property type="match status" value="1"/>
</dbReference>
<comment type="subcellular location">
    <subcellularLocation>
        <location evidence="1">Cell membrane</location>
        <topology evidence="1">Multi-pass membrane protein</topology>
    </subcellularLocation>
</comment>
<protein>
    <recommendedName>
        <fullName evidence="14">Mechanosensitive ion channel family protein</fullName>
    </recommendedName>
</protein>
<evidence type="ECO:0000256" key="8">
    <source>
        <dbReference type="SAM" id="SignalP"/>
    </source>
</evidence>
<dbReference type="PANTHER" id="PTHR43634:SF2">
    <property type="entry name" value="LOW CONDUCTANCE MECHANOSENSITIVE CHANNEL YNAI"/>
    <property type="match status" value="1"/>
</dbReference>
<keyword evidence="13" id="KW-1185">Reference proteome</keyword>
<feature type="transmembrane region" description="Helical" evidence="7">
    <location>
        <begin position="240"/>
        <end position="265"/>
    </location>
</feature>
<dbReference type="Gene3D" id="1.10.287.1260">
    <property type="match status" value="1"/>
</dbReference>